<dbReference type="RefSeq" id="WP_194450405.1">
    <property type="nucleotide sequence ID" value="NZ_CP063849.1"/>
</dbReference>
<feature type="transmembrane region" description="Helical" evidence="7">
    <location>
        <begin position="165"/>
        <end position="186"/>
    </location>
</feature>
<keyword evidence="3" id="KW-1003">Cell membrane</keyword>
<dbReference type="InterPro" id="IPR050882">
    <property type="entry name" value="Prepilin_peptidase/N-MTase"/>
</dbReference>
<dbReference type="Gene3D" id="1.20.120.1220">
    <property type="match status" value="1"/>
</dbReference>
<dbReference type="PANTHER" id="PTHR30487:SF0">
    <property type="entry name" value="PREPILIN LEADER PEPTIDASE_N-METHYLTRANSFERASE-RELATED"/>
    <property type="match status" value="1"/>
</dbReference>
<comment type="subcellular location">
    <subcellularLocation>
        <location evidence="1">Cell membrane</location>
        <topology evidence="1">Multi-pass membrane protein</topology>
    </subcellularLocation>
</comment>
<comment type="similarity">
    <text evidence="2">Belongs to the peptidase A24 family.</text>
</comment>
<keyword evidence="6 7" id="KW-0472">Membrane</keyword>
<feature type="transmembrane region" description="Helical" evidence="7">
    <location>
        <begin position="6"/>
        <end position="26"/>
    </location>
</feature>
<dbReference type="AlphaFoldDB" id="A0A7S7NS01"/>
<feature type="transmembrane region" description="Helical" evidence="7">
    <location>
        <begin position="132"/>
        <end position="159"/>
    </location>
</feature>
<evidence type="ECO:0000313" key="10">
    <source>
        <dbReference type="EMBL" id="QOY88743.1"/>
    </source>
</evidence>
<accession>A0A7S7NS01</accession>
<keyword evidence="5 7" id="KW-1133">Transmembrane helix</keyword>
<evidence type="ECO:0000256" key="6">
    <source>
        <dbReference type="ARBA" id="ARBA00023136"/>
    </source>
</evidence>
<dbReference type="KEGG" id="pfer:IRI77_01910"/>
<dbReference type="InterPro" id="IPR000045">
    <property type="entry name" value="Prepilin_IV_endopep_pep"/>
</dbReference>
<name>A0A7S7NS01_PALFE</name>
<evidence type="ECO:0000256" key="2">
    <source>
        <dbReference type="ARBA" id="ARBA00005801"/>
    </source>
</evidence>
<dbReference type="Pfam" id="PF01478">
    <property type="entry name" value="Peptidase_A24"/>
    <property type="match status" value="1"/>
</dbReference>
<dbReference type="PANTHER" id="PTHR30487">
    <property type="entry name" value="TYPE 4 PREPILIN-LIKE PROTEINS LEADER PEPTIDE-PROCESSING ENZYME"/>
    <property type="match status" value="1"/>
</dbReference>
<evidence type="ECO:0000256" key="5">
    <source>
        <dbReference type="ARBA" id="ARBA00022989"/>
    </source>
</evidence>
<evidence type="ECO:0000256" key="3">
    <source>
        <dbReference type="ARBA" id="ARBA00022475"/>
    </source>
</evidence>
<gene>
    <name evidence="10" type="ORF">IRI77_01910</name>
</gene>
<evidence type="ECO:0000256" key="1">
    <source>
        <dbReference type="ARBA" id="ARBA00004651"/>
    </source>
</evidence>
<feature type="domain" description="Prepilin type IV endopeptidase peptidase" evidence="8">
    <location>
        <begin position="106"/>
        <end position="235"/>
    </location>
</feature>
<feature type="transmembrane region" description="Helical" evidence="7">
    <location>
        <begin position="102"/>
        <end position="120"/>
    </location>
</feature>
<evidence type="ECO:0000256" key="7">
    <source>
        <dbReference type="SAM" id="Phobius"/>
    </source>
</evidence>
<evidence type="ECO:0000259" key="8">
    <source>
        <dbReference type="Pfam" id="PF01478"/>
    </source>
</evidence>
<dbReference type="Proteomes" id="UP000593892">
    <property type="component" value="Chromosome"/>
</dbReference>
<organism evidence="10 11">
    <name type="scientific">Paludibaculum fermentans</name>
    <dbReference type="NCBI Taxonomy" id="1473598"/>
    <lineage>
        <taxon>Bacteria</taxon>
        <taxon>Pseudomonadati</taxon>
        <taxon>Acidobacteriota</taxon>
        <taxon>Terriglobia</taxon>
        <taxon>Bryobacterales</taxon>
        <taxon>Bryobacteraceae</taxon>
        <taxon>Paludibaculum</taxon>
    </lineage>
</organism>
<dbReference type="InterPro" id="IPR010627">
    <property type="entry name" value="Prepilin_pept_A24_N"/>
</dbReference>
<keyword evidence="4 7" id="KW-0812">Transmembrane</keyword>
<keyword evidence="11" id="KW-1185">Reference proteome</keyword>
<dbReference type="Pfam" id="PF06750">
    <property type="entry name" value="A24_N_bact"/>
    <property type="match status" value="1"/>
</dbReference>
<dbReference type="GO" id="GO:0005886">
    <property type="term" value="C:plasma membrane"/>
    <property type="evidence" value="ECO:0007669"/>
    <property type="project" value="UniProtKB-SubCell"/>
</dbReference>
<dbReference type="EMBL" id="CP063849">
    <property type="protein sequence ID" value="QOY88743.1"/>
    <property type="molecule type" value="Genomic_DNA"/>
</dbReference>
<feature type="domain" description="Prepilin peptidase A24 N-terminal" evidence="9">
    <location>
        <begin position="13"/>
        <end position="95"/>
    </location>
</feature>
<evidence type="ECO:0000313" key="11">
    <source>
        <dbReference type="Proteomes" id="UP000593892"/>
    </source>
</evidence>
<feature type="transmembrane region" description="Helical" evidence="7">
    <location>
        <begin position="207"/>
        <end position="238"/>
    </location>
</feature>
<dbReference type="GO" id="GO:0006465">
    <property type="term" value="P:signal peptide processing"/>
    <property type="evidence" value="ECO:0007669"/>
    <property type="project" value="TreeGrafter"/>
</dbReference>
<feature type="transmembrane region" description="Helical" evidence="7">
    <location>
        <begin position="250"/>
        <end position="267"/>
    </location>
</feature>
<evidence type="ECO:0000259" key="9">
    <source>
        <dbReference type="Pfam" id="PF06750"/>
    </source>
</evidence>
<proteinExistence type="inferred from homology"/>
<dbReference type="GO" id="GO:0004190">
    <property type="term" value="F:aspartic-type endopeptidase activity"/>
    <property type="evidence" value="ECO:0007669"/>
    <property type="project" value="InterPro"/>
</dbReference>
<protein>
    <submittedName>
        <fullName evidence="10">Prepilin peptidase</fullName>
    </submittedName>
</protein>
<reference evidence="10 11" key="1">
    <citation type="submission" date="2020-10" db="EMBL/GenBank/DDBJ databases">
        <title>Complete genome sequence of Paludibaculum fermentans P105T, a facultatively anaerobic acidobacterium capable of dissimilatory Fe(III) reduction.</title>
        <authorList>
            <person name="Dedysh S.N."/>
            <person name="Beletsky A.V."/>
            <person name="Kulichevskaya I.S."/>
            <person name="Mardanov A.V."/>
            <person name="Ravin N.V."/>
        </authorList>
    </citation>
    <scope>NUCLEOTIDE SEQUENCE [LARGE SCALE GENOMIC DNA]</scope>
    <source>
        <strain evidence="10 11">P105</strain>
    </source>
</reference>
<evidence type="ECO:0000256" key="4">
    <source>
        <dbReference type="ARBA" id="ARBA00022692"/>
    </source>
</evidence>
<feature type="transmembrane region" description="Helical" evidence="7">
    <location>
        <begin position="76"/>
        <end position="96"/>
    </location>
</feature>
<sequence>MSEAFLYTILAGLFGLLIGSFLNVCISRLPDDYSIDEPRSQCPRCGKMIQWYDNIPVLSFVVLGGKGRCCREPISFRYPLVELITGLLFAAAVYRLGAGWAAVKWCLFIAILIELIFSDLESRILPDEFTKWGVALGVMMSPVVALPNGIIPAMLSVYYPAGSGSLASFLNSGLSALLLSGGLWFLGWGYEKIRGREGLGFGDVKMVAMMGSFLGLETALVGLMAGSLLGTVLGLAWIKLKGANSDSYELPFGSFLGVGALVAAILSL</sequence>